<evidence type="ECO:0000313" key="1">
    <source>
        <dbReference type="EMBL" id="CAH1224599.1"/>
    </source>
</evidence>
<organism evidence="1 2">
    <name type="scientific">Branchiostoma lanceolatum</name>
    <name type="common">Common lancelet</name>
    <name type="synonym">Amphioxus lanceolatum</name>
    <dbReference type="NCBI Taxonomy" id="7740"/>
    <lineage>
        <taxon>Eukaryota</taxon>
        <taxon>Metazoa</taxon>
        <taxon>Chordata</taxon>
        <taxon>Cephalochordata</taxon>
        <taxon>Leptocardii</taxon>
        <taxon>Amphioxiformes</taxon>
        <taxon>Branchiostomatidae</taxon>
        <taxon>Branchiostoma</taxon>
    </lineage>
</organism>
<name>A0A8J9YP16_BRALA</name>
<dbReference type="AlphaFoldDB" id="A0A8J9YP16"/>
<gene>
    <name evidence="1" type="primary">Hypp19</name>
    <name evidence="1" type="ORF">BLAG_LOCUS26</name>
</gene>
<reference evidence="1" key="1">
    <citation type="submission" date="2022-01" db="EMBL/GenBank/DDBJ databases">
        <authorList>
            <person name="Braso-Vives M."/>
        </authorList>
    </citation>
    <scope>NUCLEOTIDE SEQUENCE</scope>
</reference>
<sequence length="375" mass="42860">MEGLRRVRRRFPTKMLLKHRRLLQVTGLVVLLLAVRYFNFAGRIVDAAEDLWYTDAYLQTIKPVAVHHNAGRQNTDIACVIESALGSCDGIGFAALVLQAIDEITTCLARGFVPTVIWTDCDYCGPPGSDVNYWTWYFKGVHLRLQEGHVQEMNFFKQKIPKLQNILQIVHRVTNDAITANTGKEIRVFLASDTDEAIDVFKAEFGDNRVLNIHAVRGQDMSDRLHHKDSSRLLGEQVLTDVLLLAKCDFLVHDESSVAALAYYYNTDIRSYFVSGDPSDHRRLNAQPRFEADDLFRHAVARVTSNILVPPGWRESSLLIGLTTKWHVLWGFLNSDLPTEDVMCYYKNVKWSKCYEEFQRSEFAKNSDLRALMDV</sequence>
<proteinExistence type="predicted"/>
<dbReference type="Gene3D" id="3.40.50.11350">
    <property type="match status" value="1"/>
</dbReference>
<accession>A0A8J9YP16</accession>
<keyword evidence="2" id="KW-1185">Reference proteome</keyword>
<dbReference type="OrthoDB" id="5958927at2759"/>
<dbReference type="Proteomes" id="UP000838412">
    <property type="component" value="Chromosome 1"/>
</dbReference>
<evidence type="ECO:0000313" key="2">
    <source>
        <dbReference type="Proteomes" id="UP000838412"/>
    </source>
</evidence>
<protein>
    <submittedName>
        <fullName evidence="1">Hypp19 protein</fullName>
    </submittedName>
</protein>
<dbReference type="EMBL" id="OV696686">
    <property type="protein sequence ID" value="CAH1224599.1"/>
    <property type="molecule type" value="Genomic_DNA"/>
</dbReference>